<evidence type="ECO:0000256" key="15">
    <source>
        <dbReference type="HAMAP-Rule" id="MF_03176"/>
    </source>
</evidence>
<keyword evidence="13 15" id="KW-0539">Nucleus</keyword>
<dbReference type="SUPFAM" id="SSF54928">
    <property type="entry name" value="RNA-binding domain, RBD"/>
    <property type="match status" value="2"/>
</dbReference>
<dbReference type="InterPro" id="IPR010285">
    <property type="entry name" value="DNA_helicase_pif1-like_DEAD"/>
</dbReference>
<keyword evidence="7 15" id="KW-0067">ATP-binding</keyword>
<comment type="catalytic activity">
    <reaction evidence="14 15">
        <text>ATP + H2O = ADP + phosphate + H(+)</text>
        <dbReference type="Rhea" id="RHEA:13065"/>
        <dbReference type="ChEBI" id="CHEBI:15377"/>
        <dbReference type="ChEBI" id="CHEBI:15378"/>
        <dbReference type="ChEBI" id="CHEBI:30616"/>
        <dbReference type="ChEBI" id="CHEBI:43474"/>
        <dbReference type="ChEBI" id="CHEBI:456216"/>
        <dbReference type="EC" id="5.6.2.3"/>
    </reaction>
</comment>
<evidence type="ECO:0000256" key="8">
    <source>
        <dbReference type="ARBA" id="ARBA00023125"/>
    </source>
</evidence>
<evidence type="ECO:0000256" key="3">
    <source>
        <dbReference type="ARBA" id="ARBA00022741"/>
    </source>
</evidence>
<dbReference type="FunFam" id="3.40.50.300:FF:001226">
    <property type="entry name" value="ATP-dependent DNA helicase PIF1"/>
    <property type="match status" value="1"/>
</dbReference>
<dbReference type="SMART" id="SM00360">
    <property type="entry name" value="RRM"/>
    <property type="match status" value="3"/>
</dbReference>
<keyword evidence="5 15" id="KW-0378">Hydrolase</keyword>
<keyword evidence="3 15" id="KW-0547">Nucleotide-binding</keyword>
<accession>A0A420IC37</accession>
<dbReference type="GO" id="GO:0005730">
    <property type="term" value="C:nucleolus"/>
    <property type="evidence" value="ECO:0007669"/>
    <property type="project" value="UniProtKB-SubCell"/>
</dbReference>
<dbReference type="PANTHER" id="PTHR47642">
    <property type="entry name" value="ATP-DEPENDENT DNA HELICASE"/>
    <property type="match status" value="1"/>
</dbReference>
<dbReference type="InterPro" id="IPR012677">
    <property type="entry name" value="Nucleotide-bd_a/b_plait_sf"/>
</dbReference>
<feature type="domain" description="RRM" evidence="18">
    <location>
        <begin position="180"/>
        <end position="258"/>
    </location>
</feature>
<feature type="compositionally biased region" description="Acidic residues" evidence="17">
    <location>
        <begin position="1127"/>
        <end position="1136"/>
    </location>
</feature>
<proteinExistence type="inferred from homology"/>
<dbReference type="SMART" id="SM00382">
    <property type="entry name" value="AAA"/>
    <property type="match status" value="1"/>
</dbReference>
<feature type="DNA-binding region" evidence="15">
    <location>
        <begin position="1233"/>
        <end position="1252"/>
    </location>
</feature>
<evidence type="ECO:0000256" key="9">
    <source>
        <dbReference type="ARBA" id="ARBA00023128"/>
    </source>
</evidence>
<feature type="domain" description="RRM" evidence="18">
    <location>
        <begin position="306"/>
        <end position="378"/>
    </location>
</feature>
<feature type="compositionally biased region" description="Pro residues" evidence="17">
    <location>
        <begin position="35"/>
        <end position="52"/>
    </location>
</feature>
<dbReference type="EMBL" id="MCBS01024931">
    <property type="protein sequence ID" value="RKF72116.1"/>
    <property type="molecule type" value="Genomic_DNA"/>
</dbReference>
<evidence type="ECO:0000256" key="5">
    <source>
        <dbReference type="ARBA" id="ARBA00022801"/>
    </source>
</evidence>
<comment type="subunit">
    <text evidence="15">Monomer.</text>
</comment>
<feature type="compositionally biased region" description="Polar residues" evidence="17">
    <location>
        <begin position="1"/>
        <end position="11"/>
    </location>
</feature>
<dbReference type="Proteomes" id="UP000285326">
    <property type="component" value="Unassembled WGS sequence"/>
</dbReference>
<dbReference type="SMART" id="SM00361">
    <property type="entry name" value="RRM_1"/>
    <property type="match status" value="3"/>
</dbReference>
<evidence type="ECO:0000256" key="13">
    <source>
        <dbReference type="ARBA" id="ARBA00023242"/>
    </source>
</evidence>
<dbReference type="InterPro" id="IPR027417">
    <property type="entry name" value="P-loop_NTPase"/>
</dbReference>
<feature type="region of interest" description="Disordered" evidence="17">
    <location>
        <begin position="1123"/>
        <end position="1156"/>
    </location>
</feature>
<comment type="subcellular location">
    <subcellularLocation>
        <location evidence="2">Nucleus</location>
        <location evidence="2">Nucleolus</location>
    </subcellularLocation>
    <subcellularLocation>
        <location evidence="15">Nucleus</location>
    </subcellularLocation>
    <subcellularLocation>
        <location evidence="15">Mitochondrion</location>
    </subcellularLocation>
</comment>
<evidence type="ECO:0000313" key="20">
    <source>
        <dbReference type="Proteomes" id="UP000285326"/>
    </source>
</evidence>
<dbReference type="AlphaFoldDB" id="A0A420IC37"/>
<feature type="domain" description="RRM" evidence="18">
    <location>
        <begin position="88"/>
        <end position="167"/>
    </location>
</feature>
<evidence type="ECO:0000256" key="11">
    <source>
        <dbReference type="ARBA" id="ARBA00023204"/>
    </source>
</evidence>
<evidence type="ECO:0000256" key="1">
    <source>
        <dbReference type="ARBA" id="ARBA00001946"/>
    </source>
</evidence>
<keyword evidence="8 15" id="KW-0238">DNA-binding</keyword>
<feature type="region of interest" description="Disordered" evidence="17">
    <location>
        <begin position="1"/>
        <end position="67"/>
    </location>
</feature>
<keyword evidence="10 15" id="KW-0233">DNA recombination</keyword>
<feature type="compositionally biased region" description="Low complexity" evidence="17">
    <location>
        <begin position="727"/>
        <end position="746"/>
    </location>
</feature>
<evidence type="ECO:0000256" key="6">
    <source>
        <dbReference type="ARBA" id="ARBA00022806"/>
    </source>
</evidence>
<dbReference type="HAMAP" id="MF_03176">
    <property type="entry name" value="PIF1"/>
    <property type="match status" value="1"/>
</dbReference>
<organism evidence="19 20">
    <name type="scientific">Golovinomyces cichoracearum</name>
    <dbReference type="NCBI Taxonomy" id="62708"/>
    <lineage>
        <taxon>Eukaryota</taxon>
        <taxon>Fungi</taxon>
        <taxon>Dikarya</taxon>
        <taxon>Ascomycota</taxon>
        <taxon>Pezizomycotina</taxon>
        <taxon>Leotiomycetes</taxon>
        <taxon>Erysiphales</taxon>
        <taxon>Erysiphaceae</taxon>
        <taxon>Golovinomyces</taxon>
    </lineage>
</organism>
<dbReference type="Pfam" id="PF00076">
    <property type="entry name" value="RRM_1"/>
    <property type="match status" value="3"/>
</dbReference>
<reference evidence="19 20" key="1">
    <citation type="journal article" date="2018" name="BMC Genomics">
        <title>Comparative genome analyses reveal sequence features reflecting distinct modes of host-adaptation between dicot and monocot powdery mildew.</title>
        <authorList>
            <person name="Wu Y."/>
            <person name="Ma X."/>
            <person name="Pan Z."/>
            <person name="Kale S.D."/>
            <person name="Song Y."/>
            <person name="King H."/>
            <person name="Zhang Q."/>
            <person name="Presley C."/>
            <person name="Deng X."/>
            <person name="Wei C.I."/>
            <person name="Xiao S."/>
        </authorList>
    </citation>
    <scope>NUCLEOTIDE SEQUENCE [LARGE SCALE GENOMIC DNA]</scope>
    <source>
        <strain evidence="19">UMSG1</strain>
    </source>
</reference>
<dbReference type="FunFam" id="3.30.70.330:FF:000117">
    <property type="entry name" value="Nuclear and cytoplasmic polyadenylated RNA-binding protein"/>
    <property type="match status" value="1"/>
</dbReference>
<keyword evidence="6 15" id="KW-0347">Helicase</keyword>
<dbReference type="InterPro" id="IPR003954">
    <property type="entry name" value="RRM_euk-type"/>
</dbReference>
<evidence type="ECO:0000256" key="17">
    <source>
        <dbReference type="SAM" id="MobiDB-lite"/>
    </source>
</evidence>
<dbReference type="GO" id="GO:0000723">
    <property type="term" value="P:telomere maintenance"/>
    <property type="evidence" value="ECO:0007669"/>
    <property type="project" value="InterPro"/>
</dbReference>
<dbReference type="FunFam" id="3.30.70.330:FF:000224">
    <property type="entry name" value="Nuclear and cytoplasmic polyadenylated RNA-binding protein"/>
    <property type="match status" value="1"/>
</dbReference>
<dbReference type="EC" id="5.6.2.3" evidence="15"/>
<dbReference type="InterPro" id="IPR000504">
    <property type="entry name" value="RRM_dom"/>
</dbReference>
<keyword evidence="9 15" id="KW-0496">Mitochondrion</keyword>
<dbReference type="PROSITE" id="PS50102">
    <property type="entry name" value="RRM"/>
    <property type="match status" value="3"/>
</dbReference>
<comment type="cofactor">
    <cofactor evidence="1 15">
        <name>Mg(2+)</name>
        <dbReference type="ChEBI" id="CHEBI:18420"/>
    </cofactor>
</comment>
<dbReference type="GO" id="GO:0006281">
    <property type="term" value="P:DNA repair"/>
    <property type="evidence" value="ECO:0007669"/>
    <property type="project" value="UniProtKB-UniRule"/>
</dbReference>
<dbReference type="InterPro" id="IPR003593">
    <property type="entry name" value="AAA+_ATPase"/>
</dbReference>
<dbReference type="CDD" id="cd12619">
    <property type="entry name" value="RRM2_PUB1"/>
    <property type="match status" value="1"/>
</dbReference>
<evidence type="ECO:0000256" key="14">
    <source>
        <dbReference type="ARBA" id="ARBA00048954"/>
    </source>
</evidence>
<evidence type="ECO:0000256" key="12">
    <source>
        <dbReference type="ARBA" id="ARBA00023235"/>
    </source>
</evidence>
<comment type="caution">
    <text evidence="19">The sequence shown here is derived from an EMBL/GenBank/DDBJ whole genome shotgun (WGS) entry which is preliminary data.</text>
</comment>
<dbReference type="FunFam" id="3.30.70.330:FF:000134">
    <property type="entry name" value="Nuclear and cytoplasmic polyadenylated rna-binding pub1"/>
    <property type="match status" value="1"/>
</dbReference>
<dbReference type="PANTHER" id="PTHR47642:SF5">
    <property type="entry name" value="ATP-DEPENDENT DNA HELICASE"/>
    <property type="match status" value="1"/>
</dbReference>
<dbReference type="CDD" id="cd18037">
    <property type="entry name" value="DEXSc_Pif1_like"/>
    <property type="match status" value="1"/>
</dbReference>
<protein>
    <recommendedName>
        <fullName evidence="15">ATP-dependent DNA helicase PIF1</fullName>
        <ecNumber evidence="15">5.6.2.3</ecNumber>
    </recommendedName>
    <alternativeName>
        <fullName evidence="15">DNA 5'-3' helicase PIF1</fullName>
    </alternativeName>
    <alternativeName>
        <fullName evidence="15">DNA repair and recombination helicase PIF1</fullName>
    </alternativeName>
</protein>
<keyword evidence="12 15" id="KW-0413">Isomerase</keyword>
<evidence type="ECO:0000313" key="19">
    <source>
        <dbReference type="EMBL" id="RKF72116.1"/>
    </source>
</evidence>
<dbReference type="GO" id="GO:0005524">
    <property type="term" value="F:ATP binding"/>
    <property type="evidence" value="ECO:0007669"/>
    <property type="project" value="UniProtKB-UniRule"/>
</dbReference>
<name>A0A420IC37_9PEZI</name>
<dbReference type="GO" id="GO:0003697">
    <property type="term" value="F:single-stranded DNA binding"/>
    <property type="evidence" value="ECO:0007669"/>
    <property type="project" value="UniProtKB-ARBA"/>
</dbReference>
<dbReference type="GO" id="GO:0016887">
    <property type="term" value="F:ATP hydrolysis activity"/>
    <property type="evidence" value="ECO:0007669"/>
    <property type="project" value="RHEA"/>
</dbReference>
<evidence type="ECO:0000256" key="4">
    <source>
        <dbReference type="ARBA" id="ARBA00022763"/>
    </source>
</evidence>
<dbReference type="CDD" id="cd12614">
    <property type="entry name" value="RRM1_PUB1"/>
    <property type="match status" value="1"/>
</dbReference>
<dbReference type="GO" id="GO:0006310">
    <property type="term" value="P:DNA recombination"/>
    <property type="evidence" value="ECO:0007669"/>
    <property type="project" value="UniProtKB-UniRule"/>
</dbReference>
<keyword evidence="4 15" id="KW-0227">DNA damage</keyword>
<dbReference type="GO" id="GO:0003723">
    <property type="term" value="F:RNA binding"/>
    <property type="evidence" value="ECO:0007669"/>
    <property type="project" value="UniProtKB-UniRule"/>
</dbReference>
<dbReference type="CDD" id="cd18809">
    <property type="entry name" value="SF1_C_RecD"/>
    <property type="match status" value="1"/>
</dbReference>
<evidence type="ECO:0000256" key="2">
    <source>
        <dbReference type="ARBA" id="ARBA00004604"/>
    </source>
</evidence>
<feature type="compositionally biased region" description="Polar residues" evidence="17">
    <location>
        <begin position="1141"/>
        <end position="1150"/>
    </location>
</feature>
<dbReference type="GO" id="GO:0005739">
    <property type="term" value="C:mitochondrion"/>
    <property type="evidence" value="ECO:0007669"/>
    <property type="project" value="UniProtKB-SubCell"/>
</dbReference>
<comment type="similarity">
    <text evidence="15">Belongs to the helicase family. PIF1 subfamily.</text>
</comment>
<feature type="region of interest" description="Disordered" evidence="17">
    <location>
        <begin position="721"/>
        <end position="768"/>
    </location>
</feature>
<evidence type="ECO:0000256" key="10">
    <source>
        <dbReference type="ARBA" id="ARBA00023172"/>
    </source>
</evidence>
<feature type="binding site" evidence="15">
    <location>
        <begin position="889"/>
        <end position="896"/>
    </location>
    <ligand>
        <name>ATP</name>
        <dbReference type="ChEBI" id="CHEBI:30616"/>
    </ligand>
</feature>
<dbReference type="Gene3D" id="3.30.70.330">
    <property type="match status" value="3"/>
</dbReference>
<comment type="function">
    <text evidence="15">DNA-dependent ATPase and 5'-3' DNA helicase required for the maintenance of both mitochondrial and nuclear genome stability.</text>
</comment>
<dbReference type="SUPFAM" id="SSF52540">
    <property type="entry name" value="P-loop containing nucleoside triphosphate hydrolases"/>
    <property type="match status" value="2"/>
</dbReference>
<dbReference type="Gene3D" id="3.40.50.300">
    <property type="entry name" value="P-loop containing nucleotide triphosphate hydrolases"/>
    <property type="match status" value="1"/>
</dbReference>
<dbReference type="InterPro" id="IPR051055">
    <property type="entry name" value="PIF1_helicase"/>
</dbReference>
<dbReference type="CDD" id="cd12622">
    <property type="entry name" value="RRM3_PUB1"/>
    <property type="match status" value="1"/>
</dbReference>
<dbReference type="InterPro" id="IPR035979">
    <property type="entry name" value="RBD_domain_sf"/>
</dbReference>
<sequence>MSENGIHSGSQLPPPPQPTVGAPGYDGHKGQPNPQHMPPPPLPPVIIPPNTNPIPTAITSPMGENGTVISTDNTGAFIRRAAPEPNKRALYVGGLDPRVTEDVLRQIFETTGHVQNVKIIPDKNFQSKGFNYGFVEYDDPGAAERAMQTLNGRRVHQAEIRVNWAYQSNTSNKEDTSNHFHIFVGDLSNEVNDEVLLQAFSAFGSVSEARVIWDMKTGRSRGYGFVAFRERQDAEKALSSMDGEWLGSRAIRCNWANQKGQPSISEQQALSAMGMPPTTPLGHHHFPTHGVQSYDMIVQQTPQWQTTVYVGNLTPYTNENDVVPLFQNFGYVVEARFQADRGFAFVKLDTHENAAMAICQLSGYNVNGRPLKCSWGKDKAPPQANFDNATQGYNSQAATPGGYPATTSAFFPQYGGLHQQNGPHSAGPLANGQSNGPLAASYGGLPGQAQSHYASHQMGYNGSISAGGYSRGQPTANPQWSASPAQSFGSGCMSSGQRNLPVFLTAFSGLLGSGGKFSSCFYEFVTSRYYHFTISRIIDIEMLGRAAQEYIPPPFKPESHRALLLPRDQVRNGNFEELRRAGKSTKLNIDLKSYLNNLQTIQNKSPITDQTYKKKSNVKTPASSVRSISTSRSLLSVLNSQNCYQDTHESVNMEKKCPISSNSDYQFVDFNEDDFDEDDDLDLDFEYILPSPIAERAISLQNLGPSPSRDTAATNKNNQLIASQDKPSSAITWPSSSPSHKLPSLPQDKGVKRETEEMSFEDSSQPVRPMKRRTLPWLQKQAEDELISSGKENAKNALETTTHESSNKKYGHSVDSMPWNNSGSSIKESKKNLKNNQKLTKKKRKLGEDTEKYEQLQAKLSVTPLSLSDEQKRVLDLVINHSKSVFFTGSAGTGKSVLMRAIIAELRKIYAREPDRVAVTASTGLAACNIGGVTLHSFGGIGLGKDDIPALVRKIKRNPKAKLRWLRTKVLILDEVSMVDGELFDKLEGIARALRNNGRPFGGIQLVITGDFFQLPPVPEFGARSTEIKFAFDAGTWSTSIHHTIGLTQVFRQKDPEFANMLNDMRLGKITDKTELTFKSLNRSVASDGLEATELFPTRREVENANASRMQNLNGESHKYLARDGNSEDEMSDDEIYPPNLNKTSRSTGQDGLKDTDPGKLYPFVSFKLSDGTRRMMLILPEEWKVELPSGEVQALRVQVPLILAWALSIHKAQGQTLPRVKIDLKRVFEKGQAYVALSRATTQAGLQVLNFDKSKVLAHPRVAQFYNSLYTVNNAKM</sequence>
<evidence type="ECO:0000256" key="16">
    <source>
        <dbReference type="PROSITE-ProRule" id="PRU00176"/>
    </source>
</evidence>
<dbReference type="GO" id="GO:0043139">
    <property type="term" value="F:5'-3' DNA helicase activity"/>
    <property type="evidence" value="ECO:0007669"/>
    <property type="project" value="UniProtKB-UniRule"/>
</dbReference>
<keyword evidence="16" id="KW-0694">RNA-binding</keyword>
<keyword evidence="11 15" id="KW-0234">DNA repair</keyword>
<dbReference type="InterPro" id="IPR048293">
    <property type="entry name" value="PIF1_RRM3_pfh1"/>
</dbReference>
<gene>
    <name evidence="15" type="primary">PIF1</name>
    <name evidence="19" type="ORF">GcM1_249196</name>
</gene>
<dbReference type="Pfam" id="PF05970">
    <property type="entry name" value="PIF1"/>
    <property type="match status" value="1"/>
</dbReference>
<evidence type="ECO:0000259" key="18">
    <source>
        <dbReference type="PROSITE" id="PS50102"/>
    </source>
</evidence>
<evidence type="ECO:0000256" key="7">
    <source>
        <dbReference type="ARBA" id="ARBA00022840"/>
    </source>
</evidence>
<feature type="region of interest" description="Disordered" evidence="17">
    <location>
        <begin position="797"/>
        <end position="850"/>
    </location>
</feature>